<evidence type="ECO:0000256" key="1">
    <source>
        <dbReference type="SAM" id="MobiDB-lite"/>
    </source>
</evidence>
<keyword evidence="3" id="KW-1185">Reference proteome</keyword>
<evidence type="ECO:0000313" key="2">
    <source>
        <dbReference type="EMBL" id="TRX92837.1"/>
    </source>
</evidence>
<feature type="region of interest" description="Disordered" evidence="1">
    <location>
        <begin position="14"/>
        <end position="113"/>
    </location>
</feature>
<dbReference type="Proteomes" id="UP000319160">
    <property type="component" value="Unassembled WGS sequence"/>
</dbReference>
<evidence type="ECO:0000313" key="3">
    <source>
        <dbReference type="Proteomes" id="UP000319160"/>
    </source>
</evidence>
<feature type="compositionally biased region" description="Low complexity" evidence="1">
    <location>
        <begin position="83"/>
        <end position="95"/>
    </location>
</feature>
<accession>A0A553HY16</accession>
<gene>
    <name evidence="2" type="ORF">FHL15_006243</name>
</gene>
<protein>
    <submittedName>
        <fullName evidence="2">Uncharacterized protein</fullName>
    </submittedName>
</protein>
<organism evidence="2 3">
    <name type="scientific">Xylaria flabelliformis</name>
    <dbReference type="NCBI Taxonomy" id="2512241"/>
    <lineage>
        <taxon>Eukaryota</taxon>
        <taxon>Fungi</taxon>
        <taxon>Dikarya</taxon>
        <taxon>Ascomycota</taxon>
        <taxon>Pezizomycotina</taxon>
        <taxon>Sordariomycetes</taxon>
        <taxon>Xylariomycetidae</taxon>
        <taxon>Xylariales</taxon>
        <taxon>Xylariaceae</taxon>
        <taxon>Xylaria</taxon>
    </lineage>
</organism>
<dbReference type="EMBL" id="VFLP01000033">
    <property type="protein sequence ID" value="TRX92837.1"/>
    <property type="molecule type" value="Genomic_DNA"/>
</dbReference>
<sequence length="131" mass="14466">MAAQKNAMLIGVYDLTAASNSGRHDSPHPPPKPSPPVPNPPPPNEDQASPWETSELYHHKTTENRRRRYPLEGNRIYYQRRFNSSSASALNSDASTPAANRRLGGITRSSATRGKPMSRCLWVAFAGLNQL</sequence>
<comment type="caution">
    <text evidence="2">The sequence shown here is derived from an EMBL/GenBank/DDBJ whole genome shotgun (WGS) entry which is preliminary data.</text>
</comment>
<dbReference type="AlphaFoldDB" id="A0A553HY16"/>
<name>A0A553HY16_9PEZI</name>
<reference evidence="3" key="1">
    <citation type="submission" date="2019-06" db="EMBL/GenBank/DDBJ databases">
        <title>Draft genome sequence of the griseofulvin-producing fungus Xylaria cubensis strain G536.</title>
        <authorList>
            <person name="Mead M.E."/>
            <person name="Raja H.A."/>
            <person name="Steenwyk J.L."/>
            <person name="Knowles S.L."/>
            <person name="Oberlies N.H."/>
            <person name="Rokas A."/>
        </authorList>
    </citation>
    <scope>NUCLEOTIDE SEQUENCE [LARGE SCALE GENOMIC DNA]</scope>
    <source>
        <strain evidence="3">G536</strain>
    </source>
</reference>
<proteinExistence type="predicted"/>
<feature type="compositionally biased region" description="Pro residues" evidence="1">
    <location>
        <begin position="28"/>
        <end position="44"/>
    </location>
</feature>
<feature type="compositionally biased region" description="Basic and acidic residues" evidence="1">
    <location>
        <begin position="55"/>
        <end position="64"/>
    </location>
</feature>